<comment type="caution">
    <text evidence="1">The sequence shown here is derived from an EMBL/GenBank/DDBJ whole genome shotgun (WGS) entry which is preliminary data.</text>
</comment>
<dbReference type="PANTHER" id="PTHR34706">
    <property type="entry name" value="SLR1338 PROTEIN"/>
    <property type="match status" value="1"/>
</dbReference>
<proteinExistence type="predicted"/>
<name>A0A507FGY2_9FUNG</name>
<reference evidence="1 2" key="1">
    <citation type="journal article" date="2019" name="Sci. Rep.">
        <title>Comparative genomics of chytrid fungi reveal insights into the obligate biotrophic and pathogenic lifestyle of Synchytrium endobioticum.</title>
        <authorList>
            <person name="van de Vossenberg B.T.L.H."/>
            <person name="Warris S."/>
            <person name="Nguyen H.D.T."/>
            <person name="van Gent-Pelzer M.P.E."/>
            <person name="Joly D.L."/>
            <person name="van de Geest H.C."/>
            <person name="Bonants P.J.M."/>
            <person name="Smith D.S."/>
            <person name="Levesque C.A."/>
            <person name="van der Lee T.A.J."/>
        </authorList>
    </citation>
    <scope>NUCLEOTIDE SEQUENCE [LARGE SCALE GENOMIC DNA]</scope>
    <source>
        <strain evidence="1 2">CBS 675.73</strain>
    </source>
</reference>
<evidence type="ECO:0000313" key="2">
    <source>
        <dbReference type="Proteomes" id="UP000320333"/>
    </source>
</evidence>
<evidence type="ECO:0000313" key="1">
    <source>
        <dbReference type="EMBL" id="TPX74875.1"/>
    </source>
</evidence>
<sequence>MNAAANNAPSEQVMDRASKLADISTASFEQQRSRRFASLIHKHQISEFMAAKLAQLEGMDIAILCDDSDSMQALCQESVLKAFPRRKTRWSELTHTVGIIADLSTVLDSDGVDVFFCNRDPILGITSHSAELDAAFATPPEGDASLNRTLNSIIARHSKKHAAQPKSLLIIIATDGEPGPDINTEILEKTIRFGRASPSKIYITFVLCNHDPEKTSYLHEWDHDMEAVDVVDDFWSEQERILSVQGPGFDFSKGDWVCKLLLGSVDRELDVVDEEKLVVNHVFAGY</sequence>
<dbReference type="EMBL" id="QEAP01000104">
    <property type="protein sequence ID" value="TPX74875.1"/>
    <property type="molecule type" value="Genomic_DNA"/>
</dbReference>
<accession>A0A507FGY2</accession>
<dbReference type="InterPro" id="IPR036465">
    <property type="entry name" value="vWFA_dom_sf"/>
</dbReference>
<dbReference type="OrthoDB" id="2142040at2759"/>
<dbReference type="STRING" id="246404.A0A507FGY2"/>
<dbReference type="SUPFAM" id="SSF53300">
    <property type="entry name" value="vWA-like"/>
    <property type="match status" value="1"/>
</dbReference>
<organism evidence="1 2">
    <name type="scientific">Chytriomyces confervae</name>
    <dbReference type="NCBI Taxonomy" id="246404"/>
    <lineage>
        <taxon>Eukaryota</taxon>
        <taxon>Fungi</taxon>
        <taxon>Fungi incertae sedis</taxon>
        <taxon>Chytridiomycota</taxon>
        <taxon>Chytridiomycota incertae sedis</taxon>
        <taxon>Chytridiomycetes</taxon>
        <taxon>Chytridiales</taxon>
        <taxon>Chytriomycetaceae</taxon>
        <taxon>Chytriomyces</taxon>
    </lineage>
</organism>
<gene>
    <name evidence="1" type="ORF">CcCBS67573_g03848</name>
</gene>
<dbReference type="Proteomes" id="UP000320333">
    <property type="component" value="Unassembled WGS sequence"/>
</dbReference>
<keyword evidence="2" id="KW-1185">Reference proteome</keyword>
<dbReference type="AlphaFoldDB" id="A0A507FGY2"/>
<evidence type="ECO:0008006" key="3">
    <source>
        <dbReference type="Google" id="ProtNLM"/>
    </source>
</evidence>
<dbReference type="PANTHER" id="PTHR34706:SF1">
    <property type="entry name" value="VWFA DOMAIN-CONTAINING PROTEIN"/>
    <property type="match status" value="1"/>
</dbReference>
<protein>
    <recommendedName>
        <fullName evidence="3">VWFA domain-containing protein</fullName>
    </recommendedName>
</protein>